<evidence type="ECO:0000313" key="3">
    <source>
        <dbReference type="EMBL" id="GAQ92787.1"/>
    </source>
</evidence>
<dbReference type="EMBL" id="DF238086">
    <property type="protein sequence ID" value="GAQ92787.1"/>
    <property type="molecule type" value="Genomic_DNA"/>
</dbReference>
<evidence type="ECO:0000256" key="1">
    <source>
        <dbReference type="ARBA" id="ARBA00022737"/>
    </source>
</evidence>
<protein>
    <recommendedName>
        <fullName evidence="2">PROP1-like PPR domain-containing protein</fullName>
    </recommendedName>
</protein>
<dbReference type="AlphaFoldDB" id="A0A1Y1IVQ7"/>
<reference evidence="3 4" key="1">
    <citation type="journal article" date="2014" name="Nat. Commun.">
        <title>Klebsormidium flaccidum genome reveals primary factors for plant terrestrial adaptation.</title>
        <authorList>
            <person name="Hori K."/>
            <person name="Maruyama F."/>
            <person name="Fujisawa T."/>
            <person name="Togashi T."/>
            <person name="Yamamoto N."/>
            <person name="Seo M."/>
            <person name="Sato S."/>
            <person name="Yamada T."/>
            <person name="Mori H."/>
            <person name="Tajima N."/>
            <person name="Moriyama T."/>
            <person name="Ikeuchi M."/>
            <person name="Watanabe M."/>
            <person name="Wada H."/>
            <person name="Kobayashi K."/>
            <person name="Saito M."/>
            <person name="Masuda T."/>
            <person name="Sasaki-Sekimoto Y."/>
            <person name="Mashiguchi K."/>
            <person name="Awai K."/>
            <person name="Shimojima M."/>
            <person name="Masuda S."/>
            <person name="Iwai M."/>
            <person name="Nobusawa T."/>
            <person name="Narise T."/>
            <person name="Kondo S."/>
            <person name="Saito H."/>
            <person name="Sato R."/>
            <person name="Murakawa M."/>
            <person name="Ihara Y."/>
            <person name="Oshima-Yamada Y."/>
            <person name="Ohtaka K."/>
            <person name="Satoh M."/>
            <person name="Sonobe K."/>
            <person name="Ishii M."/>
            <person name="Ohtani R."/>
            <person name="Kanamori-Sato M."/>
            <person name="Honoki R."/>
            <person name="Miyazaki D."/>
            <person name="Mochizuki H."/>
            <person name="Umetsu J."/>
            <person name="Higashi K."/>
            <person name="Shibata D."/>
            <person name="Kamiya Y."/>
            <person name="Sato N."/>
            <person name="Nakamura Y."/>
            <person name="Tabata S."/>
            <person name="Ida S."/>
            <person name="Kurokawa K."/>
            <person name="Ohta H."/>
        </authorList>
    </citation>
    <scope>NUCLEOTIDE SEQUENCE [LARGE SCALE GENOMIC DNA]</scope>
    <source>
        <strain evidence="3 4">NIES-2285</strain>
    </source>
</reference>
<accession>A0A1Y1IVQ7</accession>
<dbReference type="Proteomes" id="UP000054558">
    <property type="component" value="Unassembled WGS sequence"/>
</dbReference>
<proteinExistence type="predicted"/>
<dbReference type="Gene3D" id="1.25.40.10">
    <property type="entry name" value="Tetratricopeptide repeat domain"/>
    <property type="match status" value="1"/>
</dbReference>
<gene>
    <name evidence="3" type="ORF">KFL_011370010</name>
</gene>
<sequence length="379" mass="43235">MALRIAFTTLRRVTRKLPAFLERLEGYTAGTTFDPSHSAPHCSTWQRQTPCRWFQLSAPAPYNLATHVPQPKSKSILKPSRPRKPPEFDMRAYLAEGGAKKPWYQMMVELAVAEDQGFFLHPADINRLVRRCAMEDNHEAALETYVNYQDAKFWPGRFLPSRQRTDIALRATNILLGLFYHNRKQRALDLVAELSEDVGSRHTLFDLLLLQCARNGDESEDQRGDGVRQLTVRDGLSIVDSMVSIGLRPTRIGMEALIDCCDAALDAKMAEEIVRRMEKEYGLPPTIITLVRLLRACVNAEDEDRALRVLNRLPREDVKTVDMQLFVMQTLQLQYEQAAESREAAEAPGSMPQLRMKLDELLHEVPVSSRHHVQCSNLR</sequence>
<keyword evidence="1" id="KW-0677">Repeat</keyword>
<dbReference type="InterPro" id="IPR033443">
    <property type="entry name" value="PROP1-like_PPR_dom"/>
</dbReference>
<dbReference type="InterPro" id="IPR011990">
    <property type="entry name" value="TPR-like_helical_dom_sf"/>
</dbReference>
<dbReference type="OrthoDB" id="1889774at2759"/>
<dbReference type="STRING" id="105231.A0A1Y1IVQ7"/>
<evidence type="ECO:0000313" key="4">
    <source>
        <dbReference type="Proteomes" id="UP000054558"/>
    </source>
</evidence>
<dbReference type="PANTHER" id="PTHR47262">
    <property type="entry name" value="OS02G0132600 PROTEIN"/>
    <property type="match status" value="1"/>
</dbReference>
<dbReference type="Pfam" id="PF17177">
    <property type="entry name" value="PPR_long"/>
    <property type="match status" value="1"/>
</dbReference>
<name>A0A1Y1IVQ7_KLENI</name>
<keyword evidence="4" id="KW-1185">Reference proteome</keyword>
<feature type="domain" description="PROP1-like PPR" evidence="2">
    <location>
        <begin position="203"/>
        <end position="327"/>
    </location>
</feature>
<dbReference type="PANTHER" id="PTHR47262:SF1">
    <property type="entry name" value="OS02G0132600 PROTEIN"/>
    <property type="match status" value="1"/>
</dbReference>
<organism evidence="3 4">
    <name type="scientific">Klebsormidium nitens</name>
    <name type="common">Green alga</name>
    <name type="synonym">Ulothrix nitens</name>
    <dbReference type="NCBI Taxonomy" id="105231"/>
    <lineage>
        <taxon>Eukaryota</taxon>
        <taxon>Viridiplantae</taxon>
        <taxon>Streptophyta</taxon>
        <taxon>Klebsormidiophyceae</taxon>
        <taxon>Klebsormidiales</taxon>
        <taxon>Klebsormidiaceae</taxon>
        <taxon>Klebsormidium</taxon>
    </lineage>
</organism>
<evidence type="ECO:0000259" key="2">
    <source>
        <dbReference type="Pfam" id="PF17177"/>
    </source>
</evidence>